<keyword evidence="4" id="KW-1185">Reference proteome</keyword>
<dbReference type="InterPro" id="IPR003848">
    <property type="entry name" value="DUF218"/>
</dbReference>
<keyword evidence="1" id="KW-0472">Membrane</keyword>
<accession>A0ABW5B6S7</accession>
<organism evidence="3 4">
    <name type="scientific">Shivajiella indica</name>
    <dbReference type="NCBI Taxonomy" id="872115"/>
    <lineage>
        <taxon>Bacteria</taxon>
        <taxon>Pseudomonadati</taxon>
        <taxon>Bacteroidota</taxon>
        <taxon>Cytophagia</taxon>
        <taxon>Cytophagales</taxon>
        <taxon>Cyclobacteriaceae</taxon>
        <taxon>Shivajiella</taxon>
    </lineage>
</organism>
<feature type="transmembrane region" description="Helical" evidence="1">
    <location>
        <begin position="33"/>
        <end position="54"/>
    </location>
</feature>
<proteinExistence type="predicted"/>
<dbReference type="EMBL" id="JBHUIV010000016">
    <property type="protein sequence ID" value="MFD2201823.1"/>
    <property type="molecule type" value="Genomic_DNA"/>
</dbReference>
<dbReference type="InterPro" id="IPR051599">
    <property type="entry name" value="Cell_Envelope_Assoc"/>
</dbReference>
<gene>
    <name evidence="3" type="ORF">ACFSKV_09605</name>
</gene>
<dbReference type="Pfam" id="PF02698">
    <property type="entry name" value="DUF218"/>
    <property type="match status" value="1"/>
</dbReference>
<evidence type="ECO:0000313" key="4">
    <source>
        <dbReference type="Proteomes" id="UP001597414"/>
    </source>
</evidence>
<name>A0ABW5B6S7_9BACT</name>
<evidence type="ECO:0000256" key="1">
    <source>
        <dbReference type="SAM" id="Phobius"/>
    </source>
</evidence>
<sequence>MRFLAHQFLLNPGFWIFCVLIGGMVLNYKKRRWLVMPLAILAFMFFPKPIQYLVEKEERRFPIWESHQTFAPYIVVLGSGGTPDEALGPTQRLSHGSLWRVTQGVEVWKQIPESKLVFSSAGRPGYISQAEIYAEAARSWGVPDSIIRVVPTPLNTQEEARDFVVAFPEAKAVILVTSALHMPRAKKIFEKLGLKVIPALSDFRVKRHPDGERFEWIPSLEAMMMWQGYVKEKLGILLVSWDEGT</sequence>
<dbReference type="PANTHER" id="PTHR30336">
    <property type="entry name" value="INNER MEMBRANE PROTEIN, PROBABLE PERMEASE"/>
    <property type="match status" value="1"/>
</dbReference>
<dbReference type="Proteomes" id="UP001597414">
    <property type="component" value="Unassembled WGS sequence"/>
</dbReference>
<comment type="caution">
    <text evidence="3">The sequence shown here is derived from an EMBL/GenBank/DDBJ whole genome shotgun (WGS) entry which is preliminary data.</text>
</comment>
<feature type="domain" description="DUF218" evidence="2">
    <location>
        <begin position="73"/>
        <end position="235"/>
    </location>
</feature>
<reference evidence="4" key="1">
    <citation type="journal article" date="2019" name="Int. J. Syst. Evol. Microbiol.">
        <title>The Global Catalogue of Microorganisms (GCM) 10K type strain sequencing project: providing services to taxonomists for standard genome sequencing and annotation.</title>
        <authorList>
            <consortium name="The Broad Institute Genomics Platform"/>
            <consortium name="The Broad Institute Genome Sequencing Center for Infectious Disease"/>
            <person name="Wu L."/>
            <person name="Ma J."/>
        </authorList>
    </citation>
    <scope>NUCLEOTIDE SEQUENCE [LARGE SCALE GENOMIC DNA]</scope>
    <source>
        <strain evidence="4">KCTC 19812</strain>
    </source>
</reference>
<dbReference type="PANTHER" id="PTHR30336:SF4">
    <property type="entry name" value="ENVELOPE BIOGENESIS FACTOR ELYC"/>
    <property type="match status" value="1"/>
</dbReference>
<keyword evidence="1" id="KW-1133">Transmembrane helix</keyword>
<keyword evidence="1" id="KW-0812">Transmembrane</keyword>
<evidence type="ECO:0000313" key="3">
    <source>
        <dbReference type="EMBL" id="MFD2201823.1"/>
    </source>
</evidence>
<evidence type="ECO:0000259" key="2">
    <source>
        <dbReference type="Pfam" id="PF02698"/>
    </source>
</evidence>
<dbReference type="RefSeq" id="WP_380801868.1">
    <property type="nucleotide sequence ID" value="NZ_JBHUIV010000016.1"/>
</dbReference>
<feature type="transmembrane region" description="Helical" evidence="1">
    <location>
        <begin position="6"/>
        <end position="26"/>
    </location>
</feature>
<dbReference type="CDD" id="cd06259">
    <property type="entry name" value="YdcF-like"/>
    <property type="match status" value="1"/>
</dbReference>
<protein>
    <submittedName>
        <fullName evidence="3">YdcF family protein</fullName>
    </submittedName>
</protein>